<dbReference type="PROSITE" id="PS51257">
    <property type="entry name" value="PROKAR_LIPOPROTEIN"/>
    <property type="match status" value="1"/>
</dbReference>
<dbReference type="PANTHER" id="PTHR23427:SF2">
    <property type="entry name" value="SURFEIT LOCUS PROTEIN 1"/>
    <property type="match status" value="1"/>
</dbReference>
<proteinExistence type="inferred from homology"/>
<evidence type="ECO:0000256" key="7">
    <source>
        <dbReference type="SAM" id="MobiDB-lite"/>
    </source>
</evidence>
<dbReference type="PANTHER" id="PTHR23427">
    <property type="entry name" value="SURFEIT LOCUS PROTEIN"/>
    <property type="match status" value="1"/>
</dbReference>
<keyword evidence="4 6" id="KW-1133">Transmembrane helix</keyword>
<keyword evidence="9" id="KW-1185">Reference proteome</keyword>
<dbReference type="RefSeq" id="WP_051636254.1">
    <property type="nucleotide sequence ID" value="NZ_CP007490.1"/>
</dbReference>
<dbReference type="eggNOG" id="COG3346">
    <property type="taxonomic scope" value="Bacteria"/>
</dbReference>
<comment type="similarity">
    <text evidence="2 6">Belongs to the SURF1 family.</text>
</comment>
<dbReference type="InterPro" id="IPR002994">
    <property type="entry name" value="Surf1/Shy1"/>
</dbReference>
<organism evidence="8 9">
    <name type="scientific">Rhodoluna lacicola</name>
    <dbReference type="NCBI Taxonomy" id="529884"/>
    <lineage>
        <taxon>Bacteria</taxon>
        <taxon>Bacillati</taxon>
        <taxon>Actinomycetota</taxon>
        <taxon>Actinomycetes</taxon>
        <taxon>Micrococcales</taxon>
        <taxon>Microbacteriaceae</taxon>
        <taxon>Luna cluster</taxon>
        <taxon>Luna-1 subcluster</taxon>
        <taxon>Rhodoluna</taxon>
    </lineage>
</organism>
<evidence type="ECO:0000313" key="8">
    <source>
        <dbReference type="EMBL" id="AIC47601.1"/>
    </source>
</evidence>
<dbReference type="GO" id="GO:0005886">
    <property type="term" value="C:plasma membrane"/>
    <property type="evidence" value="ECO:0007669"/>
    <property type="project" value="UniProtKB-SubCell"/>
</dbReference>
<dbReference type="PATRIC" id="fig|529884.3.peg.760"/>
<keyword evidence="5 6" id="KW-0472">Membrane</keyword>
<keyword evidence="6" id="KW-1003">Cell membrane</keyword>
<feature type="transmembrane region" description="Helical" evidence="6">
    <location>
        <begin position="12"/>
        <end position="32"/>
    </location>
</feature>
<feature type="region of interest" description="Disordered" evidence="7">
    <location>
        <begin position="249"/>
        <end position="268"/>
    </location>
</feature>
<reference evidence="8 9" key="1">
    <citation type="journal article" date="2014" name="Int. J. Syst. Evol. Microbiol.">
        <title>Rhodoluna lacicola gen. nov., sp. nov., a planktonic freshwater bacterium with stream-lined genome.</title>
        <authorList>
            <person name="Hahn M."/>
            <person name="Schmidt J."/>
            <person name="Taipale S.J."/>
            <person name="Doolittle W.F."/>
            <person name="Koll U."/>
        </authorList>
    </citation>
    <scope>NUCLEOTIDE SEQUENCE [LARGE SCALE GENOMIC DNA]</scope>
    <source>
        <strain evidence="8 9">MWH-Ta8</strain>
    </source>
</reference>
<name>A0A060JCM3_9MICO</name>
<protein>
    <recommendedName>
        <fullName evidence="6">SURF1-like protein</fullName>
    </recommendedName>
</protein>
<feature type="compositionally biased region" description="Basic and acidic residues" evidence="7">
    <location>
        <begin position="255"/>
        <end position="268"/>
    </location>
</feature>
<evidence type="ECO:0000313" key="9">
    <source>
        <dbReference type="Proteomes" id="UP000067708"/>
    </source>
</evidence>
<evidence type="ECO:0000256" key="2">
    <source>
        <dbReference type="ARBA" id="ARBA00007165"/>
    </source>
</evidence>
<dbReference type="Proteomes" id="UP000067708">
    <property type="component" value="Chromosome"/>
</dbReference>
<dbReference type="OrthoDB" id="9807214at2"/>
<dbReference type="STRING" id="529884.Rhola_00007980"/>
<dbReference type="KEGG" id="rla:Rhola_00007980"/>
<feature type="transmembrane region" description="Helical" evidence="6">
    <location>
        <begin position="214"/>
        <end position="233"/>
    </location>
</feature>
<comment type="subcellular location">
    <subcellularLocation>
        <location evidence="6">Cell membrane</location>
        <topology evidence="6">Multi-pass membrane protein</topology>
    </subcellularLocation>
    <subcellularLocation>
        <location evidence="1">Membrane</location>
    </subcellularLocation>
</comment>
<dbReference type="HOGENOM" id="CLU_047737_0_0_11"/>
<evidence type="ECO:0000256" key="3">
    <source>
        <dbReference type="ARBA" id="ARBA00022692"/>
    </source>
</evidence>
<evidence type="ECO:0000256" key="5">
    <source>
        <dbReference type="ARBA" id="ARBA00023136"/>
    </source>
</evidence>
<dbReference type="PROSITE" id="PS50895">
    <property type="entry name" value="SURF1"/>
    <property type="match status" value="1"/>
</dbReference>
<sequence length="268" mass="30470">MKTLQTWKRWIVWLLLVSVFAVACFFLSQWQFSRRAEAVAKINSVAANFDQSPVPLSDLSALNSFDAKFEWRPVRLEGQFLADKAVLVRNRPYNGSPGFLQVIPFQLKSGELVAIETGWLPTRSDNQAPKIVPRPDQSFREIIGRVRPAEPTLNRQAPPGQIATINVDALIETENLSGEIYRKVYIRLADSYNDQALPKILPRPELTEGNHLSYALQWILFALMAFGALWWAIRQEFEARKIASDPNYRPKVRRKFGDADKAAEDAVS</sequence>
<evidence type="ECO:0000256" key="6">
    <source>
        <dbReference type="RuleBase" id="RU363076"/>
    </source>
</evidence>
<evidence type="ECO:0000256" key="1">
    <source>
        <dbReference type="ARBA" id="ARBA00004370"/>
    </source>
</evidence>
<dbReference type="AlphaFoldDB" id="A0A060JCM3"/>
<dbReference type="CDD" id="cd06662">
    <property type="entry name" value="SURF1"/>
    <property type="match status" value="1"/>
</dbReference>
<dbReference type="InterPro" id="IPR045214">
    <property type="entry name" value="Surf1/Surf4"/>
</dbReference>
<evidence type="ECO:0000256" key="4">
    <source>
        <dbReference type="ARBA" id="ARBA00022989"/>
    </source>
</evidence>
<gene>
    <name evidence="8" type="ORF">Rhola_00007980</name>
</gene>
<keyword evidence="3 6" id="KW-0812">Transmembrane</keyword>
<accession>A0A060JCM3</accession>
<dbReference type="Pfam" id="PF02104">
    <property type="entry name" value="SURF1"/>
    <property type="match status" value="1"/>
</dbReference>
<dbReference type="EMBL" id="CP007490">
    <property type="protein sequence ID" value="AIC47601.1"/>
    <property type="molecule type" value="Genomic_DNA"/>
</dbReference>